<sequence>MPISIACLPLCHAHALLLIFVLAYTPLSTPPRHAHALLPIFVLVGCLDIHAPFNSTLSRPATPTSTLHTPPSARPPSCQNLTILEFGEIQKEDQRKTKEEEEEEEEGEKQQYSLHWFVQEVNNTKLLLHLSQIPSLGYFTDTFPLPFTSLTRTASLNQLAAGTASRYNTNIFAFILGVEEWRSGGNEERSGGVEGKVSRDGGKENVSSSPRLPCPDVKITSDVTPSWDTPMSLPGRPHMPLPISDPPSPTPPIPSSPPLSHPKKS</sequence>
<keyword evidence="2" id="KW-0732">Signal</keyword>
<feature type="compositionally biased region" description="Pro residues" evidence="1">
    <location>
        <begin position="237"/>
        <end position="265"/>
    </location>
</feature>
<gene>
    <name evidence="3" type="ORF">E2C01_046514</name>
</gene>
<protein>
    <submittedName>
        <fullName evidence="3">Uncharacterized protein</fullName>
    </submittedName>
</protein>
<dbReference type="EMBL" id="VSRR010011034">
    <property type="protein sequence ID" value="MPC52639.1"/>
    <property type="molecule type" value="Genomic_DNA"/>
</dbReference>
<evidence type="ECO:0000256" key="2">
    <source>
        <dbReference type="SAM" id="SignalP"/>
    </source>
</evidence>
<keyword evidence="4" id="KW-1185">Reference proteome</keyword>
<accession>A0A5B7G4Z8</accession>
<feature type="compositionally biased region" description="Basic and acidic residues" evidence="1">
    <location>
        <begin position="183"/>
        <end position="203"/>
    </location>
</feature>
<feature type="chain" id="PRO_5022808308" evidence="2">
    <location>
        <begin position="24"/>
        <end position="265"/>
    </location>
</feature>
<proteinExistence type="predicted"/>
<name>A0A5B7G4Z8_PORTR</name>
<feature type="region of interest" description="Disordered" evidence="1">
    <location>
        <begin position="92"/>
        <end position="111"/>
    </location>
</feature>
<evidence type="ECO:0000256" key="1">
    <source>
        <dbReference type="SAM" id="MobiDB-lite"/>
    </source>
</evidence>
<evidence type="ECO:0000313" key="4">
    <source>
        <dbReference type="Proteomes" id="UP000324222"/>
    </source>
</evidence>
<reference evidence="3 4" key="1">
    <citation type="submission" date="2019-05" db="EMBL/GenBank/DDBJ databases">
        <title>Another draft genome of Portunus trituberculatus and its Hox gene families provides insights of decapod evolution.</title>
        <authorList>
            <person name="Jeong J.-H."/>
            <person name="Song I."/>
            <person name="Kim S."/>
            <person name="Choi T."/>
            <person name="Kim D."/>
            <person name="Ryu S."/>
            <person name="Kim W."/>
        </authorList>
    </citation>
    <scope>NUCLEOTIDE SEQUENCE [LARGE SCALE GENOMIC DNA]</scope>
    <source>
        <tissue evidence="3">Muscle</tissue>
    </source>
</reference>
<evidence type="ECO:0000313" key="3">
    <source>
        <dbReference type="EMBL" id="MPC52639.1"/>
    </source>
</evidence>
<feature type="region of interest" description="Disordered" evidence="1">
    <location>
        <begin position="183"/>
        <end position="265"/>
    </location>
</feature>
<comment type="caution">
    <text evidence="3">The sequence shown here is derived from an EMBL/GenBank/DDBJ whole genome shotgun (WGS) entry which is preliminary data.</text>
</comment>
<dbReference type="Proteomes" id="UP000324222">
    <property type="component" value="Unassembled WGS sequence"/>
</dbReference>
<dbReference type="AlphaFoldDB" id="A0A5B7G4Z8"/>
<feature type="signal peptide" evidence="2">
    <location>
        <begin position="1"/>
        <end position="23"/>
    </location>
</feature>
<organism evidence="3 4">
    <name type="scientific">Portunus trituberculatus</name>
    <name type="common">Swimming crab</name>
    <name type="synonym">Neptunus trituberculatus</name>
    <dbReference type="NCBI Taxonomy" id="210409"/>
    <lineage>
        <taxon>Eukaryota</taxon>
        <taxon>Metazoa</taxon>
        <taxon>Ecdysozoa</taxon>
        <taxon>Arthropoda</taxon>
        <taxon>Crustacea</taxon>
        <taxon>Multicrustacea</taxon>
        <taxon>Malacostraca</taxon>
        <taxon>Eumalacostraca</taxon>
        <taxon>Eucarida</taxon>
        <taxon>Decapoda</taxon>
        <taxon>Pleocyemata</taxon>
        <taxon>Brachyura</taxon>
        <taxon>Eubrachyura</taxon>
        <taxon>Portunoidea</taxon>
        <taxon>Portunidae</taxon>
        <taxon>Portuninae</taxon>
        <taxon>Portunus</taxon>
    </lineage>
</organism>